<dbReference type="EMBL" id="CH478266">
    <property type="protein sequence ID" value="EAT33380.1"/>
    <property type="molecule type" value="Genomic_DNA"/>
</dbReference>
<organism evidence="1 2">
    <name type="scientific">Aedes aegypti</name>
    <name type="common">Yellowfever mosquito</name>
    <name type="synonym">Culex aegypti</name>
    <dbReference type="NCBI Taxonomy" id="7159"/>
    <lineage>
        <taxon>Eukaryota</taxon>
        <taxon>Metazoa</taxon>
        <taxon>Ecdysozoa</taxon>
        <taxon>Arthropoda</taxon>
        <taxon>Hexapoda</taxon>
        <taxon>Insecta</taxon>
        <taxon>Pterygota</taxon>
        <taxon>Neoptera</taxon>
        <taxon>Endopterygota</taxon>
        <taxon>Diptera</taxon>
        <taxon>Nematocera</taxon>
        <taxon>Culicoidea</taxon>
        <taxon>Culicidae</taxon>
        <taxon>Culicinae</taxon>
        <taxon>Aedini</taxon>
        <taxon>Aedes</taxon>
        <taxon>Stegomyia</taxon>
    </lineage>
</organism>
<sequence length="227" mass="26117">MKLPLSFKSTKVESHLTELCHRLSTLQPFRLMSNSFQLPSLPSSATTIRFLTRSEIASVKFCRNPSVHRQRHHLAVTLNHREDGIFRLTVADHEVRKLLNLTGGDRGWQALVSTLNRMNRFEYDRFRPASAFQFHQMSISEKILYQFFATSPECGQGPGWVLRFDDVRNYCEGDGVRLEEFNCFRHTYGGGFSKANASDIDLSEGLDPAIVQRMKEIKRNASHMHQI</sequence>
<dbReference type="PaxDb" id="7159-AAEL014342-PA"/>
<name>Q16GL1_AEDAE</name>
<gene>
    <name evidence="1" type="ORF">AaeL_AAEL014342</name>
</gene>
<dbReference type="AlphaFoldDB" id="Q16GL1"/>
<dbReference type="Proteomes" id="UP000682892">
    <property type="component" value="Unassembled WGS sequence"/>
</dbReference>
<dbReference type="HOGENOM" id="CLU_1220555_0_0_1"/>
<reference evidence="1" key="2">
    <citation type="journal article" date="2007" name="Science">
        <title>Genome sequence of Aedes aegypti, a major arbovirus vector.</title>
        <authorList>
            <person name="Nene V."/>
            <person name="Wortman J.R."/>
            <person name="Lawson D."/>
            <person name="Haas B."/>
            <person name="Kodira C."/>
            <person name="Tu Z.J."/>
            <person name="Loftus B."/>
            <person name="Xi Z."/>
            <person name="Megy K."/>
            <person name="Grabherr M."/>
            <person name="Ren Q."/>
            <person name="Zdobnov E.M."/>
            <person name="Lobo N.F."/>
            <person name="Campbell K.S."/>
            <person name="Brown S.E."/>
            <person name="Bonaldo M.F."/>
            <person name="Zhu J."/>
            <person name="Sinkins S.P."/>
            <person name="Hogenkamp D.G."/>
            <person name="Amedeo P."/>
            <person name="Arensburger P."/>
            <person name="Atkinson P.W."/>
            <person name="Bidwell S."/>
            <person name="Biedler J."/>
            <person name="Birney E."/>
            <person name="Bruggner R.V."/>
            <person name="Costas J."/>
            <person name="Coy M.R."/>
            <person name="Crabtree J."/>
            <person name="Crawford M."/>
            <person name="Debruyn B."/>
            <person name="Decaprio D."/>
            <person name="Eiglmeier K."/>
            <person name="Eisenstadt E."/>
            <person name="El-Dorry H."/>
            <person name="Gelbart W.M."/>
            <person name="Gomes S.L."/>
            <person name="Hammond M."/>
            <person name="Hannick L.I."/>
            <person name="Hogan J.R."/>
            <person name="Holmes M.H."/>
            <person name="Jaffe D."/>
            <person name="Johnston J.S."/>
            <person name="Kennedy R.C."/>
            <person name="Koo H."/>
            <person name="Kravitz S."/>
            <person name="Kriventseva E.V."/>
            <person name="Kulp D."/>
            <person name="Labutti K."/>
            <person name="Lee E."/>
            <person name="Li S."/>
            <person name="Lovin D.D."/>
            <person name="Mao C."/>
            <person name="Mauceli E."/>
            <person name="Menck C.F."/>
            <person name="Miller J.R."/>
            <person name="Montgomery P."/>
            <person name="Mori A."/>
            <person name="Nascimento A.L."/>
            <person name="Naveira H.F."/>
            <person name="Nusbaum C."/>
            <person name="O'leary S."/>
            <person name="Orvis J."/>
            <person name="Pertea M."/>
            <person name="Quesneville H."/>
            <person name="Reidenbach K.R."/>
            <person name="Rogers Y.H."/>
            <person name="Roth C.W."/>
            <person name="Schneider J.R."/>
            <person name="Schatz M."/>
            <person name="Shumway M."/>
            <person name="Stanke M."/>
            <person name="Stinson E.O."/>
            <person name="Tubio J.M."/>
            <person name="Vanzee J.P."/>
            <person name="Verjovski-Almeida S."/>
            <person name="Werner D."/>
            <person name="White O."/>
            <person name="Wyder S."/>
            <person name="Zeng Q."/>
            <person name="Zhao Q."/>
            <person name="Zhao Y."/>
            <person name="Hill C.A."/>
            <person name="Raikhel A.S."/>
            <person name="Soares M.B."/>
            <person name="Knudson D.L."/>
            <person name="Lee N.H."/>
            <person name="Galagan J."/>
            <person name="Salzberg S.L."/>
            <person name="Paulsen I.T."/>
            <person name="Dimopoulos G."/>
            <person name="Collins F.H."/>
            <person name="Birren B."/>
            <person name="Fraser-Liggett C.M."/>
            <person name="Severson D.W."/>
        </authorList>
    </citation>
    <scope>NUCLEOTIDE SEQUENCE [LARGE SCALE GENOMIC DNA]</scope>
    <source>
        <strain evidence="1">Liverpool</strain>
    </source>
</reference>
<reference evidence="1" key="1">
    <citation type="submission" date="2005-10" db="EMBL/GenBank/DDBJ databases">
        <authorList>
            <person name="Loftus B.J."/>
            <person name="Nene V.M."/>
            <person name="Hannick L.I."/>
            <person name="Bidwell S."/>
            <person name="Haas B."/>
            <person name="Amedeo P."/>
            <person name="Orvis J."/>
            <person name="Wortman J.R."/>
            <person name="White O.R."/>
            <person name="Salzberg S."/>
            <person name="Shumway M."/>
            <person name="Koo H."/>
            <person name="Zhao Y."/>
            <person name="Holmes M."/>
            <person name="Miller J."/>
            <person name="Schatz M."/>
            <person name="Pop M."/>
            <person name="Pai G."/>
            <person name="Utterback T."/>
            <person name="Rogers Y.-H."/>
            <person name="Kravitz S."/>
            <person name="Fraser C.M."/>
        </authorList>
    </citation>
    <scope>NUCLEOTIDE SEQUENCE</scope>
    <source>
        <strain evidence="1">Liverpool</strain>
    </source>
</reference>
<proteinExistence type="predicted"/>
<evidence type="ECO:0000313" key="1">
    <source>
        <dbReference type="EMBL" id="EAT33380.1"/>
    </source>
</evidence>
<dbReference type="PhylomeDB" id="Q16GL1"/>
<reference evidence="1" key="3">
    <citation type="submission" date="2012-09" db="EMBL/GenBank/DDBJ databases">
        <authorList>
            <consortium name="VectorBase"/>
        </authorList>
    </citation>
    <scope>NUCLEOTIDE SEQUENCE</scope>
    <source>
        <strain evidence="1">Liverpool</strain>
    </source>
</reference>
<accession>Q16GL1</accession>
<evidence type="ECO:0000313" key="2">
    <source>
        <dbReference type="Proteomes" id="UP000682892"/>
    </source>
</evidence>
<protein>
    <submittedName>
        <fullName evidence="1">AAEL014342-PA</fullName>
    </submittedName>
</protein>
<dbReference type="eggNOG" id="ENOG502TC8Q">
    <property type="taxonomic scope" value="Eukaryota"/>
</dbReference>